<evidence type="ECO:0000256" key="5">
    <source>
        <dbReference type="ARBA" id="ARBA00022989"/>
    </source>
</evidence>
<evidence type="ECO:0000259" key="8">
    <source>
        <dbReference type="Pfam" id="PF06808"/>
    </source>
</evidence>
<comment type="subcellular location">
    <subcellularLocation>
        <location evidence="1 7">Cell inner membrane</location>
        <topology evidence="1 7">Multi-pass membrane protein</topology>
    </subcellularLocation>
</comment>
<accession>A0A2U2CCN4</accession>
<dbReference type="EMBL" id="QEYD01000004">
    <property type="protein sequence ID" value="PWE29643.1"/>
    <property type="molecule type" value="Genomic_DNA"/>
</dbReference>
<feature type="transmembrane region" description="Helical" evidence="7">
    <location>
        <begin position="6"/>
        <end position="39"/>
    </location>
</feature>
<dbReference type="OrthoDB" id="9790209at2"/>
<comment type="similarity">
    <text evidence="7">Belongs to the TRAP transporter large permease family.</text>
</comment>
<keyword evidence="3 7" id="KW-0997">Cell inner membrane</keyword>
<dbReference type="Proteomes" id="UP000244940">
    <property type="component" value="Unassembled WGS sequence"/>
</dbReference>
<dbReference type="PANTHER" id="PTHR33362:SF5">
    <property type="entry name" value="C4-DICARBOXYLATE TRAP TRANSPORTER LARGE PERMEASE PROTEIN DCTM"/>
    <property type="match status" value="1"/>
</dbReference>
<comment type="subunit">
    <text evidence="7">The complex comprises the extracytoplasmic solute receptor protein and the two transmembrane proteins.</text>
</comment>
<feature type="domain" description="TRAP C4-dicarboxylate transport system permease DctM subunit" evidence="8">
    <location>
        <begin position="11"/>
        <end position="429"/>
    </location>
</feature>
<feature type="transmembrane region" description="Helical" evidence="7">
    <location>
        <begin position="252"/>
        <end position="268"/>
    </location>
</feature>
<dbReference type="AlphaFoldDB" id="A0A2U2CCN4"/>
<dbReference type="InterPro" id="IPR010656">
    <property type="entry name" value="DctM"/>
</dbReference>
<feature type="transmembrane region" description="Helical" evidence="7">
    <location>
        <begin position="140"/>
        <end position="167"/>
    </location>
</feature>
<feature type="transmembrane region" description="Helical" evidence="7">
    <location>
        <begin position="324"/>
        <end position="353"/>
    </location>
</feature>
<keyword evidence="10" id="KW-1185">Reference proteome</keyword>
<feature type="transmembrane region" description="Helical" evidence="7">
    <location>
        <begin position="173"/>
        <end position="197"/>
    </location>
</feature>
<dbReference type="GO" id="GO:0022857">
    <property type="term" value="F:transmembrane transporter activity"/>
    <property type="evidence" value="ECO:0007669"/>
    <property type="project" value="UniProtKB-UniRule"/>
</dbReference>
<feature type="transmembrane region" description="Helical" evidence="7">
    <location>
        <begin position="51"/>
        <end position="75"/>
    </location>
</feature>
<comment type="caution">
    <text evidence="9">The sequence shown here is derived from an EMBL/GenBank/DDBJ whole genome shotgun (WGS) entry which is preliminary data.</text>
</comment>
<dbReference type="GO" id="GO:0005886">
    <property type="term" value="C:plasma membrane"/>
    <property type="evidence" value="ECO:0007669"/>
    <property type="project" value="UniProtKB-SubCell"/>
</dbReference>
<comment type="caution">
    <text evidence="7">Lacks conserved residue(s) required for the propagation of feature annotation.</text>
</comment>
<protein>
    <recommendedName>
        <fullName evidence="7">TRAP transporter large permease protein</fullName>
    </recommendedName>
</protein>
<evidence type="ECO:0000313" key="10">
    <source>
        <dbReference type="Proteomes" id="UP000244940"/>
    </source>
</evidence>
<evidence type="ECO:0000256" key="4">
    <source>
        <dbReference type="ARBA" id="ARBA00022692"/>
    </source>
</evidence>
<evidence type="ECO:0000256" key="3">
    <source>
        <dbReference type="ARBA" id="ARBA00022519"/>
    </source>
</evidence>
<keyword evidence="4 7" id="KW-0812">Transmembrane</keyword>
<comment type="function">
    <text evidence="7">Part of the tripartite ATP-independent periplasmic (TRAP) transport system.</text>
</comment>
<dbReference type="PANTHER" id="PTHR33362">
    <property type="entry name" value="SIALIC ACID TRAP TRANSPORTER PERMEASE PROTEIN SIAT-RELATED"/>
    <property type="match status" value="1"/>
</dbReference>
<dbReference type="GeneID" id="94364794"/>
<proteinExistence type="inferred from homology"/>
<evidence type="ECO:0000313" key="9">
    <source>
        <dbReference type="EMBL" id="PWE29643.1"/>
    </source>
</evidence>
<keyword evidence="6 7" id="KW-0472">Membrane</keyword>
<evidence type="ECO:0000256" key="1">
    <source>
        <dbReference type="ARBA" id="ARBA00004429"/>
    </source>
</evidence>
<evidence type="ECO:0000256" key="6">
    <source>
        <dbReference type="ARBA" id="ARBA00023136"/>
    </source>
</evidence>
<feature type="transmembrane region" description="Helical" evidence="7">
    <location>
        <begin position="95"/>
        <end position="119"/>
    </location>
</feature>
<feature type="transmembrane region" description="Helical" evidence="7">
    <location>
        <begin position="289"/>
        <end position="312"/>
    </location>
</feature>
<gene>
    <name evidence="9" type="ORF">C4N9_07825</name>
</gene>
<dbReference type="Pfam" id="PF06808">
    <property type="entry name" value="DctM"/>
    <property type="match status" value="1"/>
</dbReference>
<sequence length="438" mass="46067">MDPLTFGLVTLGCMLFLIALRVPIGVALGVVSILGLAYVRNFPIALSILRETPFAFAASWDLTAIPMFLLMGAIANHSGISSALFRAARLWFSALPGGLAVAANMASVGFAAACGSSLASSAAMGRLAIPEMLRVGYDKALATGVVASAGTLAALIPPSIMLVLYGVFAEVSISRLLIAGILPGILTAAAYVALIVIRCKLNPALAPKLSDDELQTLRADRMSALKEVWPVTVLILGIIGGLYGGIVTPTEAGAVGAALALVIAMVQRRINVATFIDAMKESMSGTAQIFFVGMGAVMYTRLLSLTGVSQLLADMVGGYAGDPLLVILAISVVFLVLGMFLDPLGIMLITLPVFLPMMEALDLNLIWFGIIVVKYVEIGMITPPLGMNVFVVKSVIGPAVPIWTIYRGVLWFLAAEVVVMALLIAFPQISLFLPELMR</sequence>
<dbReference type="PIRSF" id="PIRSF006066">
    <property type="entry name" value="HI0050"/>
    <property type="match status" value="1"/>
</dbReference>
<keyword evidence="5 7" id="KW-1133">Transmembrane helix</keyword>
<evidence type="ECO:0000256" key="2">
    <source>
        <dbReference type="ARBA" id="ARBA00022475"/>
    </source>
</evidence>
<dbReference type="InterPro" id="IPR004681">
    <property type="entry name" value="TRAP_DctM"/>
</dbReference>
<evidence type="ECO:0000256" key="7">
    <source>
        <dbReference type="RuleBase" id="RU369079"/>
    </source>
</evidence>
<reference evidence="9 10" key="1">
    <citation type="submission" date="2018-05" db="EMBL/GenBank/DDBJ databases">
        <title>Pararhodobacter marina sp. nov., isolated from deep-sea water of the Indian Ocean.</title>
        <authorList>
            <person name="Lai Q.Sr."/>
            <person name="Liu X."/>
            <person name="Shao Z."/>
        </authorList>
    </citation>
    <scope>NUCLEOTIDE SEQUENCE [LARGE SCALE GENOMIC DNA]</scope>
    <source>
        <strain evidence="9 10">CIC4N-9</strain>
    </source>
</reference>
<organism evidence="9 10">
    <name type="scientific">Pararhodobacter marinus</name>
    <dbReference type="NCBI Taxonomy" id="2184063"/>
    <lineage>
        <taxon>Bacteria</taxon>
        <taxon>Pseudomonadati</taxon>
        <taxon>Pseudomonadota</taxon>
        <taxon>Alphaproteobacteria</taxon>
        <taxon>Rhodobacterales</taxon>
        <taxon>Paracoccaceae</taxon>
        <taxon>Pararhodobacter</taxon>
    </lineage>
</organism>
<keyword evidence="2" id="KW-1003">Cell membrane</keyword>
<dbReference type="NCBIfam" id="TIGR00786">
    <property type="entry name" value="dctM"/>
    <property type="match status" value="1"/>
</dbReference>
<dbReference type="RefSeq" id="WP_109532756.1">
    <property type="nucleotide sequence ID" value="NZ_CAXPUO010000045.1"/>
</dbReference>
<keyword evidence="7" id="KW-0813">Transport</keyword>
<name>A0A2U2CCN4_9RHOB</name>
<feature type="transmembrane region" description="Helical" evidence="7">
    <location>
        <begin position="405"/>
        <end position="433"/>
    </location>
</feature>